<evidence type="ECO:0000313" key="8">
    <source>
        <dbReference type="EMBL" id="CAD9266292.1"/>
    </source>
</evidence>
<evidence type="ECO:0000256" key="3">
    <source>
        <dbReference type="ARBA" id="ARBA00022448"/>
    </source>
</evidence>
<dbReference type="InterPro" id="IPR001494">
    <property type="entry name" value="Importin-beta_N"/>
</dbReference>
<keyword evidence="6" id="KW-0653">Protein transport</keyword>
<dbReference type="SMART" id="SM00913">
    <property type="entry name" value="IBN_N"/>
    <property type="match status" value="1"/>
</dbReference>
<feature type="domain" description="Importin N-terminal" evidence="7">
    <location>
        <begin position="19"/>
        <end position="99"/>
    </location>
</feature>
<dbReference type="InterPro" id="IPR058584">
    <property type="entry name" value="IMB1_TNPO1-like_TPR"/>
</dbReference>
<keyword evidence="5" id="KW-0677">Repeat</keyword>
<dbReference type="Pfam" id="PF25574">
    <property type="entry name" value="TPR_IMB1"/>
    <property type="match status" value="1"/>
</dbReference>
<evidence type="ECO:0000256" key="5">
    <source>
        <dbReference type="ARBA" id="ARBA00022737"/>
    </source>
</evidence>
<evidence type="ECO:0000259" key="7">
    <source>
        <dbReference type="PROSITE" id="PS50166"/>
    </source>
</evidence>
<keyword evidence="4" id="KW-0963">Cytoplasm</keyword>
<dbReference type="InterPro" id="IPR011989">
    <property type="entry name" value="ARM-like"/>
</dbReference>
<name>A0A7S1UHI3_9STRA</name>
<proteinExistence type="inferred from homology"/>
<keyword evidence="3" id="KW-0813">Transport</keyword>
<organism evidence="8">
    <name type="scientific">Phaeomonas parva</name>
    <dbReference type="NCBI Taxonomy" id="124430"/>
    <lineage>
        <taxon>Eukaryota</taxon>
        <taxon>Sar</taxon>
        <taxon>Stramenopiles</taxon>
        <taxon>Ochrophyta</taxon>
        <taxon>Pinguiophyceae</taxon>
        <taxon>Pinguiochrysidales</taxon>
        <taxon>Pinguiochrysidaceae</taxon>
        <taxon>Phaeomonas</taxon>
    </lineage>
</organism>
<dbReference type="SUPFAM" id="SSF48371">
    <property type="entry name" value="ARM repeat"/>
    <property type="match status" value="1"/>
</dbReference>
<evidence type="ECO:0000256" key="6">
    <source>
        <dbReference type="ARBA" id="ARBA00022927"/>
    </source>
</evidence>
<reference evidence="8" key="1">
    <citation type="submission" date="2021-01" db="EMBL/GenBank/DDBJ databases">
        <authorList>
            <person name="Corre E."/>
            <person name="Pelletier E."/>
            <person name="Niang G."/>
            <person name="Scheremetjew M."/>
            <person name="Finn R."/>
            <person name="Kale V."/>
            <person name="Holt S."/>
            <person name="Cochrane G."/>
            <person name="Meng A."/>
            <person name="Brown T."/>
            <person name="Cohen L."/>
        </authorList>
    </citation>
    <scope>NUCLEOTIDE SEQUENCE</scope>
    <source>
        <strain evidence="8">CCMP2877</strain>
    </source>
</reference>
<comment type="subcellular location">
    <subcellularLocation>
        <location evidence="1">Cytoplasm</location>
    </subcellularLocation>
</comment>
<evidence type="ECO:0000256" key="2">
    <source>
        <dbReference type="ARBA" id="ARBA00010907"/>
    </source>
</evidence>
<dbReference type="AlphaFoldDB" id="A0A7S1UHI3"/>
<dbReference type="GO" id="GO:0031267">
    <property type="term" value="F:small GTPase binding"/>
    <property type="evidence" value="ECO:0007669"/>
    <property type="project" value="InterPro"/>
</dbReference>
<gene>
    <name evidence="8" type="ORF">PPAR1163_LOCUS24717</name>
</gene>
<dbReference type="InterPro" id="IPR040122">
    <property type="entry name" value="Importin_beta"/>
</dbReference>
<dbReference type="FunFam" id="1.25.10.10:FF:000027">
    <property type="entry name" value="Importin subunit beta-1"/>
    <property type="match status" value="1"/>
</dbReference>
<dbReference type="Gene3D" id="1.25.10.10">
    <property type="entry name" value="Leucine-rich Repeat Variant"/>
    <property type="match status" value="1"/>
</dbReference>
<accession>A0A7S1UHI3</accession>
<dbReference type="GO" id="GO:0005737">
    <property type="term" value="C:cytoplasm"/>
    <property type="evidence" value="ECO:0007669"/>
    <property type="project" value="UniProtKB-SubCell"/>
</dbReference>
<dbReference type="GO" id="GO:0006606">
    <property type="term" value="P:protein import into nucleus"/>
    <property type="evidence" value="ECO:0007669"/>
    <property type="project" value="InterPro"/>
</dbReference>
<comment type="similarity">
    <text evidence="2">Belongs to the importin beta family. Importin beta-1 subfamily.</text>
</comment>
<dbReference type="PANTHER" id="PTHR10527">
    <property type="entry name" value="IMPORTIN BETA"/>
    <property type="match status" value="1"/>
</dbReference>
<dbReference type="InterPro" id="IPR016024">
    <property type="entry name" value="ARM-type_fold"/>
</dbReference>
<dbReference type="EMBL" id="HBGJ01039236">
    <property type="protein sequence ID" value="CAD9266292.1"/>
    <property type="molecule type" value="Transcribed_RNA"/>
</dbReference>
<evidence type="ECO:0000256" key="1">
    <source>
        <dbReference type="ARBA" id="ARBA00004496"/>
    </source>
</evidence>
<protein>
    <recommendedName>
        <fullName evidence="7">Importin N-terminal domain-containing protein</fullName>
    </recommendedName>
</protein>
<dbReference type="Pfam" id="PF13513">
    <property type="entry name" value="HEAT_EZ"/>
    <property type="match status" value="1"/>
</dbReference>
<evidence type="ECO:0000256" key="4">
    <source>
        <dbReference type="ARBA" id="ARBA00022490"/>
    </source>
</evidence>
<dbReference type="PROSITE" id="PS50166">
    <property type="entry name" value="IMPORTIN_B_NT"/>
    <property type="match status" value="1"/>
</dbReference>
<sequence length="865" mass="94231">MDLEPVLLACQNPTTLPQAEQHLSKLAQDDLGQLLLGLVTLLATDGKVEPARQLAGIYVKNALSANNAALLAQKLEGWRGVNPEVKHQIKLGALHALQSSSPLARRAGAQVTAKLGSIEVPAGGWDDLVPQLQERVAGNTFPDPVKVASLESLGYMGEELAHNGQDLPEAATNQVLTVIISGMGNTRPNEVRLAATTALRNSVEFANANFQRQNERDMIMQMVCEATQCEETRVRVVAFECISQIAKCYYEHLAPYMNVLAQLTLSSIKTQPEEVALQAVEFWSTLCEEEAILHEAIEDAQEYGTPQEELRPCMDYTKQALNELVPLLTHCLTQQDEDADEGTWNLAMAGSTCLRLVSSTVADDIINFIMPFITGNIQNQDWRAREAAVMAFGSIMDGVSPEGLGTYIQGATPVLITLLQNPNEHPLVKDSTAWTIGRMCMYHPFAIQPEALPQLVESLKQLLGSPSPHICQMGAIAIHNLGAAFESAPSNGESNGLSPFFQPLLEALIAAADREDALESNIRVDAYEAVNRLIQNAAPDVSPVVAAMVPHIIEKLKASFSMQVLTAEDREHQHGLQGLLCGVLQCCSLKLGAEVAPFGDEMLQCYLAVFNVKNAIAHEDAYLAVGALADALEDGFMKYFPTIYPVILSGLQRTEEWQGCKTTVNILGDVCRALGKNLLNQCDEIVRALLTALSDNNLHRNVKPHLLSVFHDLAIAIGGNFERYLHQVMQTILAAASVAIPDEDDEEAIEYLQELRVSVLEAFTGILQGMVEDRKQLALVQYLPSVLNFLERISQDPNRTDELIKEACGVIGDVAWALGPHFRQYAGSPIITEFIKEGKEGGVASQKAASWAEEKVTLVLGAPMG</sequence>
<dbReference type="Pfam" id="PF03810">
    <property type="entry name" value="IBN_N"/>
    <property type="match status" value="1"/>
</dbReference>